<dbReference type="Gene3D" id="1.10.600.10">
    <property type="entry name" value="Farnesyl Diphosphate Synthase"/>
    <property type="match status" value="1"/>
</dbReference>
<dbReference type="PANTHER" id="PTHR12001:SF85">
    <property type="entry name" value="SHORT CHAIN ISOPRENYL DIPHOSPHATE SYNTHASE"/>
    <property type="match status" value="1"/>
</dbReference>
<keyword evidence="8" id="KW-1185">Reference proteome</keyword>
<dbReference type="SFLD" id="SFLDS00005">
    <property type="entry name" value="Isoprenoid_Synthase_Type_I"/>
    <property type="match status" value="1"/>
</dbReference>
<evidence type="ECO:0000256" key="6">
    <source>
        <dbReference type="RuleBase" id="RU004466"/>
    </source>
</evidence>
<proteinExistence type="inferred from homology"/>
<comment type="caution">
    <text evidence="7">The sequence shown here is derived from an EMBL/GenBank/DDBJ whole genome shotgun (WGS) entry which is preliminary data.</text>
</comment>
<comment type="cofactor">
    <cofactor evidence="1">
        <name>Mg(2+)</name>
        <dbReference type="ChEBI" id="CHEBI:18420"/>
    </cofactor>
</comment>
<name>A0ABS4X2E7_9MICO</name>
<gene>
    <name evidence="7" type="ORF">JOF43_002589</name>
</gene>
<evidence type="ECO:0000256" key="3">
    <source>
        <dbReference type="ARBA" id="ARBA00022679"/>
    </source>
</evidence>
<sequence>MSTAEAPPGGGRAIELDDLLVARITEITRTELARRRRRLEEISPETATLVDSLESYLEGGKLLRPRFCFWGGVAALGREPTAQEIDDLARCGAAIELVQAAALMHDDVIDHSPVRRGRPALHAAAAARHERDRLVGSAEDFGVAVAIVLGDLALSWAEQLAAAVEGDSACTARARREFDELRTEVMSGQFLDILHQAGGFASAPDAEQAALAVIRWKTVPYTVLRPVRVGAALMGADDTVLERLSNWAIEVGTAFQLRDDLLSVVGDQDETGKPIGGDIVEGKRTVLLARTEAAADGPGRALLSGVIGRADAAPSEIAAAHELMVATGAVRSVADEVRERARRGHDLLDDSAAGIGQLGRDGLSALAALATDVESLPA</sequence>
<dbReference type="PANTHER" id="PTHR12001">
    <property type="entry name" value="GERANYLGERANYL PYROPHOSPHATE SYNTHASE"/>
    <property type="match status" value="1"/>
</dbReference>
<dbReference type="EMBL" id="JAGIOD010000001">
    <property type="protein sequence ID" value="MBP2382632.1"/>
    <property type="molecule type" value="Genomic_DNA"/>
</dbReference>
<evidence type="ECO:0000256" key="1">
    <source>
        <dbReference type="ARBA" id="ARBA00001946"/>
    </source>
</evidence>
<evidence type="ECO:0000256" key="2">
    <source>
        <dbReference type="ARBA" id="ARBA00006706"/>
    </source>
</evidence>
<dbReference type="Proteomes" id="UP001519290">
    <property type="component" value="Unassembled WGS sequence"/>
</dbReference>
<dbReference type="EC" id="2.5.1.10" evidence="7"/>
<evidence type="ECO:0000313" key="8">
    <source>
        <dbReference type="Proteomes" id="UP001519290"/>
    </source>
</evidence>
<dbReference type="InterPro" id="IPR033749">
    <property type="entry name" value="Polyprenyl_synt_CS"/>
</dbReference>
<dbReference type="PROSITE" id="PS00723">
    <property type="entry name" value="POLYPRENYL_SYNTHASE_1"/>
    <property type="match status" value="1"/>
</dbReference>
<evidence type="ECO:0000256" key="4">
    <source>
        <dbReference type="ARBA" id="ARBA00022723"/>
    </source>
</evidence>
<dbReference type="EC" id="2.5.1.1" evidence="7"/>
<dbReference type="EC" id="2.5.1.29" evidence="7"/>
<dbReference type="InterPro" id="IPR008949">
    <property type="entry name" value="Isoprenoid_synthase_dom_sf"/>
</dbReference>
<keyword evidence="5" id="KW-0460">Magnesium</keyword>
<dbReference type="InterPro" id="IPR000092">
    <property type="entry name" value="Polyprenyl_synt"/>
</dbReference>
<evidence type="ECO:0000256" key="5">
    <source>
        <dbReference type="ARBA" id="ARBA00022842"/>
    </source>
</evidence>
<dbReference type="GO" id="GO:0004311">
    <property type="term" value="F:geranylgeranyl diphosphate synthase activity"/>
    <property type="evidence" value="ECO:0007669"/>
    <property type="project" value="UniProtKB-EC"/>
</dbReference>
<reference evidence="7 8" key="1">
    <citation type="submission" date="2021-03" db="EMBL/GenBank/DDBJ databases">
        <title>Sequencing the genomes of 1000 actinobacteria strains.</title>
        <authorList>
            <person name="Klenk H.-P."/>
        </authorList>
    </citation>
    <scope>NUCLEOTIDE SEQUENCE [LARGE SCALE GENOMIC DNA]</scope>
    <source>
        <strain evidence="7 8">DSM 14566</strain>
    </source>
</reference>
<evidence type="ECO:0000313" key="7">
    <source>
        <dbReference type="EMBL" id="MBP2382632.1"/>
    </source>
</evidence>
<dbReference type="SUPFAM" id="SSF48576">
    <property type="entry name" value="Terpenoid synthases"/>
    <property type="match status" value="1"/>
</dbReference>
<dbReference type="RefSeq" id="WP_209902588.1">
    <property type="nucleotide sequence ID" value="NZ_BAAAJW010000007.1"/>
</dbReference>
<dbReference type="Pfam" id="PF00348">
    <property type="entry name" value="polyprenyl_synt"/>
    <property type="match status" value="1"/>
</dbReference>
<comment type="similarity">
    <text evidence="2 6">Belongs to the FPP/GGPP synthase family.</text>
</comment>
<protein>
    <submittedName>
        <fullName evidence="7">Geranylgeranyl diphosphate synthase type I</fullName>
        <ecNumber evidence="7">2.5.1.1</ecNumber>
        <ecNumber evidence="7">2.5.1.10</ecNumber>
        <ecNumber evidence="7">2.5.1.29</ecNumber>
    </submittedName>
</protein>
<dbReference type="GO" id="GO:0004161">
    <property type="term" value="F:dimethylallyltranstransferase activity"/>
    <property type="evidence" value="ECO:0007669"/>
    <property type="project" value="UniProtKB-EC"/>
</dbReference>
<keyword evidence="4" id="KW-0479">Metal-binding</keyword>
<organism evidence="7 8">
    <name type="scientific">Brachybacterium sacelli</name>
    <dbReference type="NCBI Taxonomy" id="173364"/>
    <lineage>
        <taxon>Bacteria</taxon>
        <taxon>Bacillati</taxon>
        <taxon>Actinomycetota</taxon>
        <taxon>Actinomycetes</taxon>
        <taxon>Micrococcales</taxon>
        <taxon>Dermabacteraceae</taxon>
        <taxon>Brachybacterium</taxon>
    </lineage>
</organism>
<dbReference type="GO" id="GO:0004337">
    <property type="term" value="F:(2E,6E)-farnesyl diphosphate synthase activity"/>
    <property type="evidence" value="ECO:0007669"/>
    <property type="project" value="UniProtKB-EC"/>
</dbReference>
<dbReference type="CDD" id="cd00685">
    <property type="entry name" value="Trans_IPPS_HT"/>
    <property type="match status" value="1"/>
</dbReference>
<keyword evidence="3 6" id="KW-0808">Transferase</keyword>
<accession>A0ABS4X2E7</accession>